<sequence>MCFSIMFMLDLTLLFAFSLSAHRIVAAANRSIAAHYNITDHVLNLTVHDYRAELLRKREFPLPAGHEDLVNIKNRLHLATVLIGDKVFALAIDTNSSTTWVADSSFVCLEYHNVDQGPARCNLGREFRPSSSKTLKPLGAKVTSRYYNGMFIEGNFVEEHIGIGGVSRALPYFRKIRQIIGVAEKGYWNGHGVASGVLGLGFQYEQDPFSVIQAVFKDRSSLNIFSLALKRASSPEPTAGGVLAFGGVPNNIPTDNHWAETPILPRSPETPEGYRIKIDGFDIRPPPGAPEPDTEPGGPYKSDDTIMVVDSSTSTVIVPPEVALYTASLFRTGGKLYSPYNKYLVPCIAPAPRVGIVISGKSYYISDADLRSPAPELGDNVCVLELEPADKGRLVLGDVWLRNVLAVFDFTDRVERRRPEYANGVLRIAGREFY</sequence>
<dbReference type="PROSITE" id="PS51767">
    <property type="entry name" value="PEPTIDASE_A1"/>
    <property type="match status" value="1"/>
</dbReference>
<organism evidence="7 8">
    <name type="scientific">Ampelomyces quisqualis</name>
    <name type="common">Powdery mildew agent</name>
    <dbReference type="NCBI Taxonomy" id="50730"/>
    <lineage>
        <taxon>Eukaryota</taxon>
        <taxon>Fungi</taxon>
        <taxon>Dikarya</taxon>
        <taxon>Ascomycota</taxon>
        <taxon>Pezizomycotina</taxon>
        <taxon>Dothideomycetes</taxon>
        <taxon>Pleosporomycetidae</taxon>
        <taxon>Pleosporales</taxon>
        <taxon>Pleosporineae</taxon>
        <taxon>Phaeosphaeriaceae</taxon>
        <taxon>Ampelomyces</taxon>
    </lineage>
</organism>
<name>A0A6A5QZD8_AMPQU</name>
<dbReference type="InterPro" id="IPR033121">
    <property type="entry name" value="PEPTIDASE_A1"/>
</dbReference>
<dbReference type="InterPro" id="IPR021109">
    <property type="entry name" value="Peptidase_aspartic_dom_sf"/>
</dbReference>
<evidence type="ECO:0000313" key="8">
    <source>
        <dbReference type="Proteomes" id="UP000800096"/>
    </source>
</evidence>
<keyword evidence="3" id="KW-1015">Disulfide bond</keyword>
<evidence type="ECO:0000256" key="5">
    <source>
        <dbReference type="SAM" id="SignalP"/>
    </source>
</evidence>
<feature type="region of interest" description="Disordered" evidence="4">
    <location>
        <begin position="280"/>
        <end position="300"/>
    </location>
</feature>
<dbReference type="InterPro" id="IPR034164">
    <property type="entry name" value="Pepsin-like_dom"/>
</dbReference>
<feature type="domain" description="Peptidase A1" evidence="6">
    <location>
        <begin position="77"/>
        <end position="422"/>
    </location>
</feature>
<dbReference type="GO" id="GO:0004190">
    <property type="term" value="F:aspartic-type endopeptidase activity"/>
    <property type="evidence" value="ECO:0007669"/>
    <property type="project" value="InterPro"/>
</dbReference>
<dbReference type="InterPro" id="IPR001461">
    <property type="entry name" value="Aspartic_peptidase_A1"/>
</dbReference>
<comment type="similarity">
    <text evidence="1">Belongs to the peptidase A1 family.</text>
</comment>
<dbReference type="PANTHER" id="PTHR47966:SF47">
    <property type="entry name" value="ENDOPEPTIDASE, PUTATIVE (AFU_ORTHOLOGUE AFUA_3G01220)-RELATED"/>
    <property type="match status" value="1"/>
</dbReference>
<dbReference type="GO" id="GO:0006508">
    <property type="term" value="P:proteolysis"/>
    <property type="evidence" value="ECO:0007669"/>
    <property type="project" value="InterPro"/>
</dbReference>
<dbReference type="PRINTS" id="PR00792">
    <property type="entry name" value="PEPSIN"/>
</dbReference>
<keyword evidence="8" id="KW-1185">Reference proteome</keyword>
<dbReference type="EMBL" id="ML979132">
    <property type="protein sequence ID" value="KAF1920782.1"/>
    <property type="molecule type" value="Genomic_DNA"/>
</dbReference>
<dbReference type="Gene3D" id="2.40.70.10">
    <property type="entry name" value="Acid Proteases"/>
    <property type="match status" value="2"/>
</dbReference>
<dbReference type="OrthoDB" id="15189at2759"/>
<evidence type="ECO:0000256" key="4">
    <source>
        <dbReference type="SAM" id="MobiDB-lite"/>
    </source>
</evidence>
<evidence type="ECO:0000313" key="7">
    <source>
        <dbReference type="EMBL" id="KAF1920782.1"/>
    </source>
</evidence>
<proteinExistence type="inferred from homology"/>
<feature type="signal peptide" evidence="5">
    <location>
        <begin position="1"/>
        <end position="21"/>
    </location>
</feature>
<evidence type="ECO:0000256" key="1">
    <source>
        <dbReference type="ARBA" id="ARBA00007447"/>
    </source>
</evidence>
<reference evidence="7" key="1">
    <citation type="journal article" date="2020" name="Stud. Mycol.">
        <title>101 Dothideomycetes genomes: a test case for predicting lifestyles and emergence of pathogens.</title>
        <authorList>
            <person name="Haridas S."/>
            <person name="Albert R."/>
            <person name="Binder M."/>
            <person name="Bloem J."/>
            <person name="Labutti K."/>
            <person name="Salamov A."/>
            <person name="Andreopoulos B."/>
            <person name="Baker S."/>
            <person name="Barry K."/>
            <person name="Bills G."/>
            <person name="Bluhm B."/>
            <person name="Cannon C."/>
            <person name="Castanera R."/>
            <person name="Culley D."/>
            <person name="Daum C."/>
            <person name="Ezra D."/>
            <person name="Gonzalez J."/>
            <person name="Henrissat B."/>
            <person name="Kuo A."/>
            <person name="Liang C."/>
            <person name="Lipzen A."/>
            <person name="Lutzoni F."/>
            <person name="Magnuson J."/>
            <person name="Mondo S."/>
            <person name="Nolan M."/>
            <person name="Ohm R."/>
            <person name="Pangilinan J."/>
            <person name="Park H.-J."/>
            <person name="Ramirez L."/>
            <person name="Alfaro M."/>
            <person name="Sun H."/>
            <person name="Tritt A."/>
            <person name="Yoshinaga Y."/>
            <person name="Zwiers L.-H."/>
            <person name="Turgeon B."/>
            <person name="Goodwin S."/>
            <person name="Spatafora J."/>
            <person name="Crous P."/>
            <person name="Grigoriev I."/>
        </authorList>
    </citation>
    <scope>NUCLEOTIDE SEQUENCE</scope>
    <source>
        <strain evidence="7">HMLAC05119</strain>
    </source>
</reference>
<dbReference type="PANTHER" id="PTHR47966">
    <property type="entry name" value="BETA-SITE APP-CLEAVING ENZYME, ISOFORM A-RELATED"/>
    <property type="match status" value="1"/>
</dbReference>
<evidence type="ECO:0000256" key="3">
    <source>
        <dbReference type="PIRSR" id="PIRSR601461-2"/>
    </source>
</evidence>
<feature type="chain" id="PRO_5025592142" evidence="5">
    <location>
        <begin position="22"/>
        <end position="434"/>
    </location>
</feature>
<dbReference type="AlphaFoldDB" id="A0A6A5QZD8"/>
<dbReference type="Proteomes" id="UP000800096">
    <property type="component" value="Unassembled WGS sequence"/>
</dbReference>
<keyword evidence="5" id="KW-0732">Signal</keyword>
<feature type="disulfide bond" evidence="3">
    <location>
        <begin position="347"/>
        <end position="382"/>
    </location>
</feature>
<feature type="active site" evidence="2">
    <location>
        <position position="93"/>
    </location>
</feature>
<gene>
    <name evidence="7" type="ORF">BDU57DRAFT_544424</name>
</gene>
<accession>A0A6A5QZD8</accession>
<dbReference type="SUPFAM" id="SSF50630">
    <property type="entry name" value="Acid proteases"/>
    <property type="match status" value="1"/>
</dbReference>
<dbReference type="Pfam" id="PF00026">
    <property type="entry name" value="Asp"/>
    <property type="match status" value="1"/>
</dbReference>
<dbReference type="GO" id="GO:0000324">
    <property type="term" value="C:fungal-type vacuole"/>
    <property type="evidence" value="ECO:0007669"/>
    <property type="project" value="TreeGrafter"/>
</dbReference>
<dbReference type="CDD" id="cd05471">
    <property type="entry name" value="pepsin_like"/>
    <property type="match status" value="1"/>
</dbReference>
<evidence type="ECO:0000256" key="2">
    <source>
        <dbReference type="PIRSR" id="PIRSR601461-1"/>
    </source>
</evidence>
<evidence type="ECO:0000259" key="6">
    <source>
        <dbReference type="PROSITE" id="PS51767"/>
    </source>
</evidence>
<protein>
    <submittedName>
        <fullName evidence="7">Aspartic peptidase domain-containing protein</fullName>
    </submittedName>
</protein>
<feature type="active site" evidence="2">
    <location>
        <position position="310"/>
    </location>
</feature>